<keyword evidence="2" id="KW-0732">Signal</keyword>
<evidence type="ECO:0000313" key="5">
    <source>
        <dbReference type="Proteomes" id="UP001205601"/>
    </source>
</evidence>
<comment type="caution">
    <text evidence="4">The sequence shown here is derived from an EMBL/GenBank/DDBJ whole genome shotgun (WGS) entry which is preliminary data.</text>
</comment>
<dbReference type="SMART" id="SM00327">
    <property type="entry name" value="VWA"/>
    <property type="match status" value="2"/>
</dbReference>
<dbReference type="Gene3D" id="2.60.120.260">
    <property type="entry name" value="Galactose-binding domain-like"/>
    <property type="match status" value="1"/>
</dbReference>
<accession>A0ABT2NN11</accession>
<dbReference type="Pfam" id="PF13519">
    <property type="entry name" value="VWA_2"/>
    <property type="match status" value="1"/>
</dbReference>
<dbReference type="PROSITE" id="PS50194">
    <property type="entry name" value="FILAMIN_REPEAT"/>
    <property type="match status" value="1"/>
</dbReference>
<protein>
    <submittedName>
        <fullName evidence="4">VWA domain-containing protein</fullName>
    </submittedName>
</protein>
<evidence type="ECO:0000256" key="2">
    <source>
        <dbReference type="SAM" id="SignalP"/>
    </source>
</evidence>
<dbReference type="Gene3D" id="3.40.50.410">
    <property type="entry name" value="von Willebrand factor, type A domain"/>
    <property type="match status" value="2"/>
</dbReference>
<feature type="chain" id="PRO_5047490427" evidence="2">
    <location>
        <begin position="32"/>
        <end position="1890"/>
    </location>
</feature>
<feature type="signal peptide" evidence="2">
    <location>
        <begin position="1"/>
        <end position="31"/>
    </location>
</feature>
<dbReference type="Gene3D" id="2.60.120.380">
    <property type="match status" value="2"/>
</dbReference>
<dbReference type="SUPFAM" id="SSF53300">
    <property type="entry name" value="vWA-like"/>
    <property type="match status" value="2"/>
</dbReference>
<dbReference type="InterPro" id="IPR002035">
    <property type="entry name" value="VWF_A"/>
</dbReference>
<name>A0ABT2NN11_9RHOB</name>
<dbReference type="EMBL" id="JAOCQF010000001">
    <property type="protein sequence ID" value="MCT8328895.1"/>
    <property type="molecule type" value="Genomic_DNA"/>
</dbReference>
<keyword evidence="5" id="KW-1185">Reference proteome</keyword>
<dbReference type="PROSITE" id="PS50234">
    <property type="entry name" value="VWFA"/>
    <property type="match status" value="1"/>
</dbReference>
<gene>
    <name evidence="4" type="ORF">N5I32_05120</name>
</gene>
<evidence type="ECO:0000313" key="4">
    <source>
        <dbReference type="EMBL" id="MCT8328895.1"/>
    </source>
</evidence>
<organism evidence="4 5">
    <name type="scientific">Albidovulum sediminis</name>
    <dbReference type="NCBI Taxonomy" id="3066345"/>
    <lineage>
        <taxon>Bacteria</taxon>
        <taxon>Pseudomonadati</taxon>
        <taxon>Pseudomonadota</taxon>
        <taxon>Alphaproteobacteria</taxon>
        <taxon>Rhodobacterales</taxon>
        <taxon>Paracoccaceae</taxon>
        <taxon>Albidovulum</taxon>
    </lineage>
</organism>
<dbReference type="InterPro" id="IPR017868">
    <property type="entry name" value="Filamin/ABP280_repeat-like"/>
</dbReference>
<dbReference type="RefSeq" id="WP_261494317.1">
    <property type="nucleotide sequence ID" value="NZ_JAOCQF010000001.1"/>
</dbReference>
<feature type="region of interest" description="Disordered" evidence="1">
    <location>
        <begin position="1325"/>
        <end position="1344"/>
    </location>
</feature>
<dbReference type="Proteomes" id="UP001205601">
    <property type="component" value="Unassembled WGS sequence"/>
</dbReference>
<dbReference type="SUPFAM" id="SSF49785">
    <property type="entry name" value="Galactose-binding domain-like"/>
    <property type="match status" value="1"/>
</dbReference>
<dbReference type="Pfam" id="PF00092">
    <property type="entry name" value="VWA"/>
    <property type="match status" value="1"/>
</dbReference>
<dbReference type="InterPro" id="IPR036465">
    <property type="entry name" value="vWFA_dom_sf"/>
</dbReference>
<proteinExistence type="predicted"/>
<reference evidence="5" key="1">
    <citation type="submission" date="2023-07" db="EMBL/GenBank/DDBJ databases">
        <title>Defluviimonas sediminis sp. nov., isolated from mangrove sediment.</title>
        <authorList>
            <person name="Liu L."/>
            <person name="Li J."/>
            <person name="Huang Y."/>
            <person name="Pan J."/>
            <person name="Li M."/>
        </authorList>
    </citation>
    <scope>NUCLEOTIDE SEQUENCE [LARGE SCALE GENOMIC DNA]</scope>
    <source>
        <strain evidence="5">FT324</strain>
    </source>
</reference>
<evidence type="ECO:0000256" key="1">
    <source>
        <dbReference type="SAM" id="MobiDB-lite"/>
    </source>
</evidence>
<feature type="domain" description="VWFA" evidence="3">
    <location>
        <begin position="1636"/>
        <end position="1817"/>
    </location>
</feature>
<sequence>MVPGQDAKGVFPSRLLAVLLGAIAWASQASAQEPVSRVAEQAEIIAEAPGAGLGSLAFPQAVMREGAYAWLRVPKDGLYILRLSSPGSLALMSFASESGDYDSNTRPTQHALQTGFGEAPQIGPVLLNAQRKFLVGARGETSSELIVEAVEQFDRREHMPTAQAEIGAGSWLIARDGDLRLTLPPIGTPLSVEVFAEAMAPSNATLDRQPVPEGGLYPWLSSRPSELLVRSAGKGPLPSLVLVRISASDAGLDEREPNALSANPVDPSKRFRGTLLAQGDVDLLRFRVGTTAAYHVSVEGGAARASLAADLTAIDGKGTVDILHRTGRAGAVDIGTVALHPGTYELALRRHDPHPEASPYVVTFAPANAPPQGHEVEPNDSFEAANTLAGPLAVIGMGGNGDADVFSFSVPDEAAGHLWRITSRGASRLRLFDRDRAMISEHADKDGGVSLESLSLVPGEYFVEVLAENEYRLRARDLGERPEGFEGEPNDTRLTAQPLQFGVEAAGGFHRTRDTDLFMFGLNARTDVEIEIHPPGEGEIMARLFLGNRQHGGDVVFDGEAPAYLYQARLPAGEWTLQMRALEGTIWSSYRIVVRKLAAIANGEPDDSLIEAAILPMTGDISGRVGGLDQLDHVRIPLPEGEGSIAIACDGTDARLRWSVWDWRLRQGELTGGRLAAADSEWLVLPYAPDLGGSLRLQVEGGTMSADYACGVRFLPDKALENSVAEAVLAGDLSLAPGSARRFELASKEEPAVALELAPGSLAILSCRDASGGTVEFGKSGWRLRNAVTLRSTLATGLAVLRAATAPEILAGKDSNGHAAGVITCALFGVDDMRRPSETGPPAAFRPIEDETGKPIQSAPPSPGLGDLIARPAPLRQPRGSLPVAIAFSELPKLAAYVGTGQSFRTSAALRNTGSIEMTLDVTVSGTEPGWKVSSAPERVTLAPGQTAAVGIDVVAAPWQSPVTNSGLVLRASDGVDFAAEMTGVPLDPSVVPVGPMVYWDAPDALRGGLNVLHYGLGARLEFAGGRKLDPRAQDALEQVHDGIARHQTGMLVERELEFRLAAPAILAGVMIQLRSNSDSDGWPAEVILEASEDGQSWRPAAQSGLATVHVPQYVVFDVPMLASRLRVAFPRCNLPCQKAELQEIQAIAVPGTHPEGLAAIDAAGPAVGGHVIYAEPPLRGDWNRLALAPHEGDANAIWNTPDKRHTLVIGFHQNRAALLDAVAWIGHPTDRSRIEQAAVAVSVEGPGGPWRAIGTLPSPPTGMERAELRFEKPVWARYLKLTLDRPEGSRDVGPDRIEAIENPGTSVLGLWEDDQPRAAYEAATGEVDKPAHPPAGGADRQTARDLPLDIPVYSSVVMERNEDWWRIVVPDGPPSVLSLSFGAHLPDVVAELSNRNGDPIRLEATLSDGARTAVLAPGEHFLRIHEPPRSVMLSWDTSGSVSPYIPRTLAAVRTWAQSLQPGRDALNLLPFGEDEPLLQGFAESAKEVWPALRMLKPRNSSDAEHALAIAARALSQREGARGVVILTDAEAVYRPYLWPELLRTMPRVVSLSMDSDTRNNAEIMMDWAALNRGRFLRVTGPLGLADGLEMAAALFRAPKAYELTASLQEYNEPEGTATLLIDARPEFAVQPPSGAIELILDASGSMLQRIEGKRRIEVAHAALVHLVEGVLPPGVPFAFRAFGLEKDACRTELRLPLSPLDRKAAARSIRDVPAINLARTAIADSLLAAAQDLRDADEPRVIVLVTDGEETCGGDPADAIARLRAGGLDIRVNIVGFAIDDADLAQTFEAWARIGGGSYFRADGQAALEAAVAAALSPQFEITRNHADGSTEVVANGALGAQVSVPAGSLTVAPGSGAIGEAITLRLAPGGEARLSYDPMAGLSKVEGP</sequence>
<evidence type="ECO:0000259" key="3">
    <source>
        <dbReference type="PROSITE" id="PS50234"/>
    </source>
</evidence>
<dbReference type="InterPro" id="IPR008979">
    <property type="entry name" value="Galactose-bd-like_sf"/>
</dbReference>